<evidence type="ECO:0000256" key="2">
    <source>
        <dbReference type="ARBA" id="ARBA00022552"/>
    </source>
</evidence>
<dbReference type="PANTHER" id="PTHR19855">
    <property type="entry name" value="WD40 REPEAT PROTEIN 12, 37"/>
    <property type="match status" value="1"/>
</dbReference>
<dbReference type="GO" id="GO:0000463">
    <property type="term" value="P:maturation of LSU-rRNA from tricistronic rRNA transcript (SSU-rRNA, 5.8S rRNA, LSU-rRNA)"/>
    <property type="evidence" value="ECO:0007669"/>
    <property type="project" value="UniProtKB-UniRule"/>
</dbReference>
<keyword evidence="10" id="KW-1185">Reference proteome</keyword>
<keyword evidence="1 5" id="KW-0690">Ribosome biogenesis</keyword>
<dbReference type="GO" id="GO:0005654">
    <property type="term" value="C:nucleoplasm"/>
    <property type="evidence" value="ECO:0007669"/>
    <property type="project" value="UniProtKB-SubCell"/>
</dbReference>
<dbReference type="InterPro" id="IPR012972">
    <property type="entry name" value="NLE"/>
</dbReference>
<dbReference type="GO" id="GO:0000466">
    <property type="term" value="P:maturation of 5.8S rRNA from tricistronic rRNA transcript (SSU-rRNA, 5.8S rRNA, LSU-rRNA)"/>
    <property type="evidence" value="ECO:0007669"/>
    <property type="project" value="UniProtKB-UniRule"/>
</dbReference>
<evidence type="ECO:0000256" key="4">
    <source>
        <dbReference type="ARBA" id="ARBA00022737"/>
    </source>
</evidence>
<dbReference type="PROSITE" id="PS50294">
    <property type="entry name" value="WD_REPEATS_REGION"/>
    <property type="match status" value="4"/>
</dbReference>
<evidence type="ECO:0000313" key="10">
    <source>
        <dbReference type="Proteomes" id="UP000708208"/>
    </source>
</evidence>
<dbReference type="GO" id="GO:0005730">
    <property type="term" value="C:nucleolus"/>
    <property type="evidence" value="ECO:0007669"/>
    <property type="project" value="UniProtKB-SubCell"/>
</dbReference>
<dbReference type="InterPro" id="IPR028599">
    <property type="entry name" value="WDR12/Ytm1"/>
</dbReference>
<evidence type="ECO:0000259" key="8">
    <source>
        <dbReference type="Pfam" id="PF08154"/>
    </source>
</evidence>
<evidence type="ECO:0000256" key="1">
    <source>
        <dbReference type="ARBA" id="ARBA00022517"/>
    </source>
</evidence>
<dbReference type="SMART" id="SM00320">
    <property type="entry name" value="WD40"/>
    <property type="match status" value="7"/>
</dbReference>
<evidence type="ECO:0000256" key="7">
    <source>
        <dbReference type="SAM" id="MobiDB-lite"/>
    </source>
</evidence>
<dbReference type="EMBL" id="CAJVCH010571661">
    <property type="protein sequence ID" value="CAG7838188.1"/>
    <property type="molecule type" value="Genomic_DNA"/>
</dbReference>
<keyword evidence="2 5" id="KW-0698">rRNA processing</keyword>
<feature type="region of interest" description="Disordered" evidence="7">
    <location>
        <begin position="244"/>
        <end position="268"/>
    </location>
</feature>
<dbReference type="PROSITE" id="PS50082">
    <property type="entry name" value="WD_REPEATS_2"/>
    <property type="match status" value="5"/>
</dbReference>
<reference evidence="9" key="1">
    <citation type="submission" date="2021-06" db="EMBL/GenBank/DDBJ databases">
        <authorList>
            <person name="Hodson N. C."/>
            <person name="Mongue J. A."/>
            <person name="Jaron S. K."/>
        </authorList>
    </citation>
    <scope>NUCLEOTIDE SEQUENCE</scope>
</reference>
<comment type="similarity">
    <text evidence="5">Belongs to the WD repeat WDR12/YTM1 family.</text>
</comment>
<name>A0A8J2LLQ6_9HEXA</name>
<dbReference type="CDD" id="cd00200">
    <property type="entry name" value="WD40"/>
    <property type="match status" value="1"/>
</dbReference>
<feature type="domain" description="NLE" evidence="8">
    <location>
        <begin position="15"/>
        <end position="80"/>
    </location>
</feature>
<dbReference type="FunFam" id="2.130.10.10:FF:001898">
    <property type="entry name" value="Ribosome biogenesis protein WDR12 homolog"/>
    <property type="match status" value="1"/>
</dbReference>
<comment type="function">
    <text evidence="5">Required for maturation of ribosomal RNAs and formation of the large ribosomal subunit.</text>
</comment>
<feature type="compositionally biased region" description="Basic and acidic residues" evidence="7">
    <location>
        <begin position="245"/>
        <end position="255"/>
    </location>
</feature>
<dbReference type="InterPro" id="IPR001680">
    <property type="entry name" value="WD40_rpt"/>
</dbReference>
<evidence type="ECO:0000256" key="3">
    <source>
        <dbReference type="ARBA" id="ARBA00022574"/>
    </source>
</evidence>
<dbReference type="PANTHER" id="PTHR19855:SF11">
    <property type="entry name" value="RIBOSOME BIOGENESIS PROTEIN WDR12"/>
    <property type="match status" value="1"/>
</dbReference>
<evidence type="ECO:0000256" key="6">
    <source>
        <dbReference type="PROSITE-ProRule" id="PRU00221"/>
    </source>
</evidence>
<dbReference type="GO" id="GO:0030687">
    <property type="term" value="C:preribosome, large subunit precursor"/>
    <property type="evidence" value="ECO:0007669"/>
    <property type="project" value="UniProtKB-UniRule"/>
</dbReference>
<feature type="repeat" description="WD" evidence="6">
    <location>
        <begin position="160"/>
        <end position="195"/>
    </location>
</feature>
<dbReference type="Proteomes" id="UP000708208">
    <property type="component" value="Unassembled WGS sequence"/>
</dbReference>
<protein>
    <recommendedName>
        <fullName evidence="5">Ribosome biogenesis protein WDR12 homolog</fullName>
    </recommendedName>
</protein>
<dbReference type="GO" id="GO:0043021">
    <property type="term" value="F:ribonucleoprotein complex binding"/>
    <property type="evidence" value="ECO:0007669"/>
    <property type="project" value="UniProtKB-UniRule"/>
</dbReference>
<gene>
    <name evidence="9" type="ORF">AFUS01_LOCUS47181</name>
</gene>
<dbReference type="Pfam" id="PF08154">
    <property type="entry name" value="NLE"/>
    <property type="match status" value="1"/>
</dbReference>
<keyword evidence="5" id="KW-0539">Nucleus</keyword>
<evidence type="ECO:0000256" key="5">
    <source>
        <dbReference type="HAMAP-Rule" id="MF_03029"/>
    </source>
</evidence>
<keyword evidence="3 6" id="KW-0853">WD repeat</keyword>
<organism evidence="9 10">
    <name type="scientific">Allacma fusca</name>
    <dbReference type="NCBI Taxonomy" id="39272"/>
    <lineage>
        <taxon>Eukaryota</taxon>
        <taxon>Metazoa</taxon>
        <taxon>Ecdysozoa</taxon>
        <taxon>Arthropoda</taxon>
        <taxon>Hexapoda</taxon>
        <taxon>Collembola</taxon>
        <taxon>Symphypleona</taxon>
        <taxon>Sminthuridae</taxon>
        <taxon>Allacma</taxon>
    </lineage>
</organism>
<dbReference type="InterPro" id="IPR019775">
    <property type="entry name" value="WD40_repeat_CS"/>
</dbReference>
<evidence type="ECO:0000313" key="9">
    <source>
        <dbReference type="EMBL" id="CAG7838188.1"/>
    </source>
</evidence>
<dbReference type="HAMAP" id="MF_03029">
    <property type="entry name" value="WDR12"/>
    <property type="match status" value="1"/>
</dbReference>
<feature type="repeat" description="WD" evidence="6">
    <location>
        <begin position="276"/>
        <end position="316"/>
    </location>
</feature>
<dbReference type="OrthoDB" id="10251381at2759"/>
<dbReference type="PROSITE" id="PS00678">
    <property type="entry name" value="WD_REPEATS_1"/>
    <property type="match status" value="1"/>
</dbReference>
<feature type="repeat" description="WD" evidence="6">
    <location>
        <begin position="209"/>
        <end position="241"/>
    </location>
</feature>
<comment type="caution">
    <text evidence="9">The sequence shown here is derived from an EMBL/GenBank/DDBJ whole genome shotgun (WGS) entry which is preliminary data.</text>
</comment>
<dbReference type="AlphaFoldDB" id="A0A8J2LLQ6"/>
<keyword evidence="4" id="KW-0677">Repeat</keyword>
<comment type="subcellular location">
    <subcellularLocation>
        <location evidence="5">Nucleus</location>
        <location evidence="5">Nucleolus</location>
    </subcellularLocation>
    <subcellularLocation>
        <location evidence="5">Nucleus</location>
        <location evidence="5">Nucleoplasm</location>
    </subcellularLocation>
</comment>
<dbReference type="Pfam" id="PF00400">
    <property type="entry name" value="WD40"/>
    <property type="match status" value="7"/>
</dbReference>
<proteinExistence type="inferred from homology"/>
<accession>A0A8J2LLQ6</accession>
<feature type="repeat" description="WD" evidence="6">
    <location>
        <begin position="405"/>
        <end position="440"/>
    </location>
</feature>
<feature type="repeat" description="WD" evidence="6">
    <location>
        <begin position="361"/>
        <end position="394"/>
    </location>
</feature>
<sequence length="440" mass="49125">MGDEQKPKSKTLQTLQVRFTTKQQEYAIPDFPYDLPSTAGPDALNSLINKVLNDDGILEKTKSFDFLVGGEFLRGTLEELVLRHEALKTESEGAERGLVGTEEIFVVEYVERWPSPEPKDCLMHDDWVSSIDTTSKWILSGCYDSTLHLWTVKGKHKQAFAAHEGPVKKVCWISSDNQAAVFASASHDQTVMIWEWDLENNNASCKWICKGHERSVEALRIHPETSRMASGSWDGQIKVWSASPNEDKLDSKISEPEGAVGGAPPKPRTRVPMMSLAGHRESVSAIAWLGPQEVISSSWDHTIKIWDLEAGGMKSDLSGNKAFFDMSWSALNQTVVTASADRHIRLYDPRSTEGSIVKATFTSHSGWVSSVNWSTTEENLFISGSHDNLMKLWDRRSPRAPLYNLTGHTENILCTNWSNPQFLLSGGSDNTLRIFRAKGD</sequence>